<evidence type="ECO:0000313" key="2">
    <source>
        <dbReference type="Proteomes" id="UP000006281"/>
    </source>
</evidence>
<evidence type="ECO:0000313" key="1">
    <source>
        <dbReference type="EMBL" id="CCH29918.1"/>
    </source>
</evidence>
<dbReference type="PATRIC" id="fig|1179773.3.peg.2604"/>
<dbReference type="Proteomes" id="UP000006281">
    <property type="component" value="Chromosome"/>
</dbReference>
<reference evidence="1 2" key="1">
    <citation type="journal article" date="2012" name="BMC Genomics">
        <title>Complete genome sequence of Saccharothrix espanaensis DSM 44229T and comparison to the other completely sequenced Pseudonocardiaceae.</title>
        <authorList>
            <person name="Strobel T."/>
            <person name="Al-Dilaimi A."/>
            <person name="Blom J."/>
            <person name="Gessner A."/>
            <person name="Kalinowski J."/>
            <person name="Luzhetska M."/>
            <person name="Puhler A."/>
            <person name="Szczepanowski R."/>
            <person name="Bechthold A."/>
            <person name="Ruckert C."/>
        </authorList>
    </citation>
    <scope>NUCLEOTIDE SEQUENCE [LARGE SCALE GENOMIC DNA]</scope>
    <source>
        <strain evidence="2">ATCC 51144 / DSM 44229 / JCM 9112 / NBRC 15066 / NRRL 15764</strain>
    </source>
</reference>
<dbReference type="KEGG" id="sesp:BN6_26050"/>
<dbReference type="InterPro" id="IPR046291">
    <property type="entry name" value="DUF6328"/>
</dbReference>
<dbReference type="AlphaFoldDB" id="K0K036"/>
<name>K0K036_SACES</name>
<sequence>MVSEAEAPEERRLARNLNELPQELRVAQRVRRSVRILLPIAFSGRYAWADAYVRGTHLVTVLVRRGRREHVIELANRFAVRVGVPAARRSCDRWRERGQKPAE</sequence>
<proteinExistence type="predicted"/>
<dbReference type="HOGENOM" id="CLU_2261797_0_0_11"/>
<dbReference type="Pfam" id="PF19853">
    <property type="entry name" value="DUF6328"/>
    <property type="match status" value="1"/>
</dbReference>
<protein>
    <submittedName>
        <fullName evidence="1">Uncharacterized protein</fullName>
    </submittedName>
</protein>
<dbReference type="EMBL" id="HE804045">
    <property type="protein sequence ID" value="CCH29918.1"/>
    <property type="molecule type" value="Genomic_DNA"/>
</dbReference>
<accession>K0K036</accession>
<organism evidence="1 2">
    <name type="scientific">Saccharothrix espanaensis (strain ATCC 51144 / DSM 44229 / JCM 9112 / NBRC 15066 / NRRL 15764)</name>
    <dbReference type="NCBI Taxonomy" id="1179773"/>
    <lineage>
        <taxon>Bacteria</taxon>
        <taxon>Bacillati</taxon>
        <taxon>Actinomycetota</taxon>
        <taxon>Actinomycetes</taxon>
        <taxon>Pseudonocardiales</taxon>
        <taxon>Pseudonocardiaceae</taxon>
        <taxon>Saccharothrix</taxon>
    </lineage>
</organism>
<keyword evidence="2" id="KW-1185">Reference proteome</keyword>
<gene>
    <name evidence="1" type="ordered locus">BN6_26050</name>
</gene>